<organism evidence="1">
    <name type="scientific">marine metagenome</name>
    <dbReference type="NCBI Taxonomy" id="408172"/>
    <lineage>
        <taxon>unclassified sequences</taxon>
        <taxon>metagenomes</taxon>
        <taxon>ecological metagenomes</taxon>
    </lineage>
</organism>
<protein>
    <recommendedName>
        <fullName evidence="2">Stc1 domain-containing protein</fullName>
    </recommendedName>
</protein>
<dbReference type="EMBL" id="UINC01170320">
    <property type="protein sequence ID" value="SVD74307.1"/>
    <property type="molecule type" value="Genomic_DNA"/>
</dbReference>
<gene>
    <name evidence="1" type="ORF">METZ01_LOCUS427161</name>
</gene>
<reference evidence="1" key="1">
    <citation type="submission" date="2018-05" db="EMBL/GenBank/DDBJ databases">
        <authorList>
            <person name="Lanie J.A."/>
            <person name="Ng W.-L."/>
            <person name="Kazmierczak K.M."/>
            <person name="Andrzejewski T.M."/>
            <person name="Davidsen T.M."/>
            <person name="Wayne K.J."/>
            <person name="Tettelin H."/>
            <person name="Glass J.I."/>
            <person name="Rusch D."/>
            <person name="Podicherti R."/>
            <person name="Tsui H.-C.T."/>
            <person name="Winkler M.E."/>
        </authorList>
    </citation>
    <scope>NUCLEOTIDE SEQUENCE</scope>
</reference>
<evidence type="ECO:0000313" key="1">
    <source>
        <dbReference type="EMBL" id="SVD74307.1"/>
    </source>
</evidence>
<name>A0A382XT63_9ZZZZ</name>
<evidence type="ECO:0008006" key="2">
    <source>
        <dbReference type="Google" id="ProtNLM"/>
    </source>
</evidence>
<dbReference type="AlphaFoldDB" id="A0A382XT63"/>
<sequence length="205" mass="24166">MLEKPTLPQASESKTCRDCRLQKLLIEFTIHQESKDRLSNQCRSCQKQRRRQSYERNRTRLAETSLIGTKQCRQCGEIKATQEFHRNYANLEGLHNMCKICRRVSDKRRFEKIERILADNPPTGKKVCAKCKEETELTNFYVDRTKKDGRKTYCKQCSNEQKKKWLQNNPGKLGRQRERLALRRKQQQQHSIADLILAYAGSTTN</sequence>
<accession>A0A382XT63</accession>
<proteinExistence type="predicted"/>